<comment type="caution">
    <text evidence="2">The sequence shown here is derived from an EMBL/GenBank/DDBJ whole genome shotgun (WGS) entry which is preliminary data.</text>
</comment>
<protein>
    <recommendedName>
        <fullName evidence="1">Thaumarchaeal output domain-containing protein</fullName>
    </recommendedName>
</protein>
<dbReference type="Pfam" id="PF18551">
    <property type="entry name" value="TackOD1"/>
    <property type="match status" value="1"/>
</dbReference>
<dbReference type="RefSeq" id="WP_149300765.1">
    <property type="nucleotide sequence ID" value="NZ_VTWH01000003.1"/>
</dbReference>
<organism evidence="2 3">
    <name type="scientific">Aureimonas fodinaquatilis</name>
    <dbReference type="NCBI Taxonomy" id="2565783"/>
    <lineage>
        <taxon>Bacteria</taxon>
        <taxon>Pseudomonadati</taxon>
        <taxon>Pseudomonadota</taxon>
        <taxon>Alphaproteobacteria</taxon>
        <taxon>Hyphomicrobiales</taxon>
        <taxon>Aurantimonadaceae</taxon>
        <taxon>Aureimonas</taxon>
    </lineage>
</organism>
<dbReference type="OrthoDB" id="8432393at2"/>
<gene>
    <name evidence="2" type="ORF">FPY71_13140</name>
</gene>
<proteinExistence type="predicted"/>
<feature type="domain" description="Thaumarchaeal output" evidence="1">
    <location>
        <begin position="94"/>
        <end position="273"/>
    </location>
</feature>
<dbReference type="AlphaFoldDB" id="A0A5B0DV57"/>
<evidence type="ECO:0000259" key="1">
    <source>
        <dbReference type="Pfam" id="PF18551"/>
    </source>
</evidence>
<reference evidence="2 3" key="1">
    <citation type="submission" date="2019-08" db="EMBL/GenBank/DDBJ databases">
        <title>Aureimonas fodiniaquatilis sp. nov., isolated from a coal mine wastewater.</title>
        <authorList>
            <person name="Kim W."/>
        </authorList>
    </citation>
    <scope>NUCLEOTIDE SEQUENCE [LARGE SCALE GENOMIC DNA]</scope>
    <source>
        <strain evidence="2 3">CAU 1482</strain>
    </source>
</reference>
<dbReference type="InterPro" id="IPR040572">
    <property type="entry name" value="TackOD1"/>
</dbReference>
<evidence type="ECO:0000313" key="2">
    <source>
        <dbReference type="EMBL" id="KAA0969480.1"/>
    </source>
</evidence>
<keyword evidence="3" id="KW-1185">Reference proteome</keyword>
<name>A0A5B0DV57_9HYPH</name>
<dbReference type="Proteomes" id="UP000324738">
    <property type="component" value="Unassembled WGS sequence"/>
</dbReference>
<sequence>MSSIDIAVPLPLRNSLQLDAAYGTDASKVTLAIVEHWSDLNGLVDSASALHHSIPVISLDQSDAADVAVGAGEVASAIETLRPIAHRLLKVPEQIRYSEDPALGLLLYIAVRHGVMQPEFSFRHPQIANFRERARFPNLDEVCTELVSRGHLLAKFSERLNHCPNCLSARILVRDQCHHCASSRIRDRAVIHHYQCATQAPEQQFQNEDGQLRCPKCRRFLNNVSVDYEVSTELCECEACGELSQHPDVGFRCTDCGLAGVGQALLEKDVESFLVTAAGMALVFGSEDEAVGAVSSPE</sequence>
<evidence type="ECO:0000313" key="3">
    <source>
        <dbReference type="Proteomes" id="UP000324738"/>
    </source>
</evidence>
<dbReference type="EMBL" id="VTWH01000003">
    <property type="protein sequence ID" value="KAA0969480.1"/>
    <property type="molecule type" value="Genomic_DNA"/>
</dbReference>
<accession>A0A5B0DV57</accession>